<dbReference type="SUPFAM" id="SSF55874">
    <property type="entry name" value="ATPase domain of HSP90 chaperone/DNA topoisomerase II/histidine kinase"/>
    <property type="match status" value="1"/>
</dbReference>
<dbReference type="InterPro" id="IPR050428">
    <property type="entry name" value="TCS_sensor_his_kinase"/>
</dbReference>
<feature type="transmembrane region" description="Helical" evidence="7">
    <location>
        <begin position="35"/>
        <end position="55"/>
    </location>
</feature>
<dbReference type="PANTHER" id="PTHR45436:SF5">
    <property type="entry name" value="SENSOR HISTIDINE KINASE TRCS"/>
    <property type="match status" value="1"/>
</dbReference>
<gene>
    <name evidence="9" type="primary">sle_23170</name>
</gene>
<evidence type="ECO:0000313" key="9">
    <source>
        <dbReference type="EMBL" id="CQR61778.1"/>
    </source>
</evidence>
<dbReference type="EMBL" id="LN831790">
    <property type="protein sequence ID" value="CQR61778.1"/>
    <property type="molecule type" value="Genomic_DNA"/>
</dbReference>
<proteinExistence type="predicted"/>
<dbReference type="GO" id="GO:0000160">
    <property type="term" value="P:phosphorelay signal transduction system"/>
    <property type="evidence" value="ECO:0007669"/>
    <property type="project" value="TreeGrafter"/>
</dbReference>
<feature type="compositionally biased region" description="Low complexity" evidence="6">
    <location>
        <begin position="430"/>
        <end position="444"/>
    </location>
</feature>
<feature type="transmembrane region" description="Helical" evidence="7">
    <location>
        <begin position="61"/>
        <end position="79"/>
    </location>
</feature>
<dbReference type="SMART" id="SM00387">
    <property type="entry name" value="HATPase_c"/>
    <property type="match status" value="1"/>
</dbReference>
<evidence type="ECO:0000313" key="10">
    <source>
        <dbReference type="Proteomes" id="UP000035016"/>
    </source>
</evidence>
<dbReference type="InterPro" id="IPR036890">
    <property type="entry name" value="HATPase_C_sf"/>
</dbReference>
<accession>A0A0F7VT85</accession>
<dbReference type="AlphaFoldDB" id="A0A0F7VT85"/>
<dbReference type="GO" id="GO:0005886">
    <property type="term" value="C:plasma membrane"/>
    <property type="evidence" value="ECO:0007669"/>
    <property type="project" value="TreeGrafter"/>
</dbReference>
<evidence type="ECO:0000256" key="2">
    <source>
        <dbReference type="ARBA" id="ARBA00012438"/>
    </source>
</evidence>
<reference evidence="9 10" key="1">
    <citation type="submission" date="2015-02" db="EMBL/GenBank/DDBJ databases">
        <authorList>
            <person name="Gomez-Escribano P.J."/>
        </authorList>
    </citation>
    <scope>NUCLEOTIDE SEQUENCE [LARGE SCALE GENOMIC DNA]</scope>
    <source>
        <strain evidence="10">C34 (DSM 42122 / NRRL B-24963)</strain>
    </source>
</reference>
<feature type="domain" description="Histidine kinase/HSP90-like ATPase" evidence="8">
    <location>
        <begin position="277"/>
        <end position="390"/>
    </location>
</feature>
<evidence type="ECO:0000256" key="1">
    <source>
        <dbReference type="ARBA" id="ARBA00000085"/>
    </source>
</evidence>
<dbReference type="EC" id="2.7.13.3" evidence="2"/>
<dbReference type="Gene3D" id="3.30.565.10">
    <property type="entry name" value="Histidine kinase-like ATPase, C-terminal domain"/>
    <property type="match status" value="1"/>
</dbReference>
<feature type="region of interest" description="Disordered" evidence="6">
    <location>
        <begin position="396"/>
        <end position="507"/>
    </location>
</feature>
<dbReference type="GO" id="GO:0004673">
    <property type="term" value="F:protein histidine kinase activity"/>
    <property type="evidence" value="ECO:0007669"/>
    <property type="project" value="UniProtKB-EC"/>
</dbReference>
<keyword evidence="4" id="KW-0808">Transferase</keyword>
<dbReference type="PANTHER" id="PTHR45436">
    <property type="entry name" value="SENSOR HISTIDINE KINASE YKOH"/>
    <property type="match status" value="1"/>
</dbReference>
<organism evidence="9 10">
    <name type="scientific">Streptomyces leeuwenhoekii</name>
    <dbReference type="NCBI Taxonomy" id="1437453"/>
    <lineage>
        <taxon>Bacteria</taxon>
        <taxon>Bacillati</taxon>
        <taxon>Actinomycetota</taxon>
        <taxon>Actinomycetes</taxon>
        <taxon>Kitasatosporales</taxon>
        <taxon>Streptomycetaceae</taxon>
        <taxon>Streptomyces</taxon>
    </lineage>
</organism>
<evidence type="ECO:0000256" key="7">
    <source>
        <dbReference type="SAM" id="Phobius"/>
    </source>
</evidence>
<dbReference type="RefSeq" id="WP_029387848.1">
    <property type="nucleotide sequence ID" value="NZ_AZSD01000597.1"/>
</dbReference>
<dbReference type="KEGG" id="sle:sle_23170"/>
<evidence type="ECO:0000259" key="8">
    <source>
        <dbReference type="SMART" id="SM00387"/>
    </source>
</evidence>
<keyword evidence="3" id="KW-0597">Phosphoprotein</keyword>
<keyword evidence="7" id="KW-0812">Transmembrane</keyword>
<protein>
    <recommendedName>
        <fullName evidence="2">histidine kinase</fullName>
        <ecNumber evidence="2">2.7.13.3</ecNumber>
    </recommendedName>
</protein>
<comment type="catalytic activity">
    <reaction evidence="1">
        <text>ATP + protein L-histidine = ADP + protein N-phospho-L-histidine.</text>
        <dbReference type="EC" id="2.7.13.3"/>
    </reaction>
</comment>
<keyword evidence="5 9" id="KW-0418">Kinase</keyword>
<dbReference type="Proteomes" id="UP000035016">
    <property type="component" value="Chromosome Chromosome"/>
</dbReference>
<keyword evidence="7" id="KW-1133">Transmembrane helix</keyword>
<evidence type="ECO:0000256" key="6">
    <source>
        <dbReference type="SAM" id="MobiDB-lite"/>
    </source>
</evidence>
<dbReference type="InterPro" id="IPR003594">
    <property type="entry name" value="HATPase_dom"/>
</dbReference>
<evidence type="ECO:0000256" key="3">
    <source>
        <dbReference type="ARBA" id="ARBA00022553"/>
    </source>
</evidence>
<sequence length="507" mass="53211">MSDSVFPARSVAFGRRRWRTSPTDRFTLERVRRAVAVPLLWLLGLLGAACALWMTTDISRAWLVTGLVCGLAAVAVVAARSAGAAAEAVQAAAAKAQAADVAAVAEVAAAVDRSVRWSTDELCRGVRPPLPGRQAPRPAGPLATIETALGELQVLTVASLIRVHDESQSAVLLEVLRRLARREHALVAKALNELNELEKLTDDPDLLSKIFHIDHLVTRMRRQVESTAVLGGESLRSVRRPASVMTVLRGAISEVVQYPRVVPVAGSVGAELGLPGHVGPDLTHLLAELIENACECSDPATRVTVRAQRAPAGLVIEVEDRAVPIHPQTREEMNRLLAAPDDVDVSGQVRAGQIGLLVAAKIAHRHGLSVRLQENATGGTTALVVVPDRLLVPITPPEDAGVHQGAADRPSVPAPPRGGSAARSGPPQDPAVQPAPAGAPGAARAAHREGTPTLPRRLRQSGSFRPPAEREQAPATAARPGLAAAFREGQRAGSTGGPPAESSEPRA</sequence>
<evidence type="ECO:0000256" key="5">
    <source>
        <dbReference type="ARBA" id="ARBA00022777"/>
    </source>
</evidence>
<keyword evidence="7" id="KW-0472">Membrane</keyword>
<name>A0A0F7VT85_STRLW</name>
<feature type="compositionally biased region" description="Low complexity" evidence="6">
    <location>
        <begin position="473"/>
        <end position="485"/>
    </location>
</feature>
<dbReference type="Pfam" id="PF02518">
    <property type="entry name" value="HATPase_c"/>
    <property type="match status" value="1"/>
</dbReference>
<evidence type="ECO:0000256" key="4">
    <source>
        <dbReference type="ARBA" id="ARBA00022679"/>
    </source>
</evidence>